<comment type="caution">
    <text evidence="3">The sequence shown here is derived from an EMBL/GenBank/DDBJ whole genome shotgun (WGS) entry which is preliminary data.</text>
</comment>
<gene>
    <name evidence="3" type="ORF">FB45DRAFT_887458</name>
</gene>
<dbReference type="Proteomes" id="UP001221142">
    <property type="component" value="Unassembled WGS sequence"/>
</dbReference>
<evidence type="ECO:0000256" key="2">
    <source>
        <dbReference type="SAM" id="MobiDB-lite"/>
    </source>
</evidence>
<proteinExistence type="predicted"/>
<accession>A0AAD7CJ77</accession>
<evidence type="ECO:0000313" key="3">
    <source>
        <dbReference type="EMBL" id="KAJ7650275.1"/>
    </source>
</evidence>
<feature type="region of interest" description="Disordered" evidence="2">
    <location>
        <begin position="336"/>
        <end position="553"/>
    </location>
</feature>
<dbReference type="Gene3D" id="1.10.287.1490">
    <property type="match status" value="1"/>
</dbReference>
<feature type="compositionally biased region" description="Acidic residues" evidence="2">
    <location>
        <begin position="466"/>
        <end position="481"/>
    </location>
</feature>
<keyword evidence="1" id="KW-0175">Coiled coil</keyword>
<feature type="compositionally biased region" description="Acidic residues" evidence="2">
    <location>
        <begin position="436"/>
        <end position="445"/>
    </location>
</feature>
<organism evidence="3 4">
    <name type="scientific">Roridomyces roridus</name>
    <dbReference type="NCBI Taxonomy" id="1738132"/>
    <lineage>
        <taxon>Eukaryota</taxon>
        <taxon>Fungi</taxon>
        <taxon>Dikarya</taxon>
        <taxon>Basidiomycota</taxon>
        <taxon>Agaricomycotina</taxon>
        <taxon>Agaricomycetes</taxon>
        <taxon>Agaricomycetidae</taxon>
        <taxon>Agaricales</taxon>
        <taxon>Marasmiineae</taxon>
        <taxon>Mycenaceae</taxon>
        <taxon>Roridomyces</taxon>
    </lineage>
</organism>
<dbReference type="EMBL" id="JARKIF010000001">
    <property type="protein sequence ID" value="KAJ7650275.1"/>
    <property type="molecule type" value="Genomic_DNA"/>
</dbReference>
<evidence type="ECO:0000313" key="4">
    <source>
        <dbReference type="Proteomes" id="UP001221142"/>
    </source>
</evidence>
<feature type="compositionally biased region" description="Basic and acidic residues" evidence="2">
    <location>
        <begin position="446"/>
        <end position="465"/>
    </location>
</feature>
<sequence>MNTDARGAPVLTPVASGSIVAPRSTNSSLANSLNAQIEDLVQRNRSFEHTIHKLREEKDRDVERARREIQDMRKEWTAERTSWREGTNRLLSNHHLAHLRLSAKLSTSESAVLKEMEVIRQEKVARLHRDFQITMFGVRETELEMKIEDLEEDLVEARRGKETRDDEVGEQIQELDEQITALVEERSALETELLELRENNSRLQVKSQSSETKLERLTLQYQGLQSEKTDLQRLNDELKLTNTDLKRQMDRWQNLETKGGEEVETLRKRRLELEVQVKSLDERLDKKDAELKKVKEKMAALKEDYEQRVQAQEEEAQQARTEISKAHKLIERLRCDIDAQKKKTPQRKPDSPSISEDEVANDFAEDPTPSSPPAKASKIRSKKSQPVAGPSTLSDDPDIEEIPNPKGRTRTRTKAEAAEGGPKKAKTKAKRAAQQSDDDDGESEDESRATKGSREKGKGKSRAVEEIVDSEEEEEEEEEEEVKTAARAKRKRAEEGGRSRKPLNEAAEPRPTKTTAAKSRKAATARGGSVQPRGTAIVEDDGSGGEEEPVAKKKKRAIGLFPSSSQPASFNFLPAGEGGGLDIPSVLSPVKDSDVVPSRAAPISRTASMMGSIGGLFGARRR</sequence>
<keyword evidence="4" id="KW-1185">Reference proteome</keyword>
<reference evidence="3" key="1">
    <citation type="submission" date="2023-03" db="EMBL/GenBank/DDBJ databases">
        <title>Massive genome expansion in bonnet fungi (Mycena s.s.) driven by repeated elements and novel gene families across ecological guilds.</title>
        <authorList>
            <consortium name="Lawrence Berkeley National Laboratory"/>
            <person name="Harder C.B."/>
            <person name="Miyauchi S."/>
            <person name="Viragh M."/>
            <person name="Kuo A."/>
            <person name="Thoen E."/>
            <person name="Andreopoulos B."/>
            <person name="Lu D."/>
            <person name="Skrede I."/>
            <person name="Drula E."/>
            <person name="Henrissat B."/>
            <person name="Morin E."/>
            <person name="Kohler A."/>
            <person name="Barry K."/>
            <person name="LaButti K."/>
            <person name="Morin E."/>
            <person name="Salamov A."/>
            <person name="Lipzen A."/>
            <person name="Mereny Z."/>
            <person name="Hegedus B."/>
            <person name="Baldrian P."/>
            <person name="Stursova M."/>
            <person name="Weitz H."/>
            <person name="Taylor A."/>
            <person name="Grigoriev I.V."/>
            <person name="Nagy L.G."/>
            <person name="Martin F."/>
            <person name="Kauserud H."/>
        </authorList>
    </citation>
    <scope>NUCLEOTIDE SEQUENCE</scope>
    <source>
        <strain evidence="3">9284</strain>
    </source>
</reference>
<feature type="coiled-coil region" evidence="1">
    <location>
        <begin position="30"/>
        <end position="75"/>
    </location>
</feature>
<protein>
    <submittedName>
        <fullName evidence="3">Uncharacterized protein</fullName>
    </submittedName>
</protein>
<evidence type="ECO:0000256" key="1">
    <source>
        <dbReference type="SAM" id="Coils"/>
    </source>
</evidence>
<name>A0AAD7CJ77_9AGAR</name>
<dbReference type="AlphaFoldDB" id="A0AAD7CJ77"/>
<feature type="compositionally biased region" description="Acidic residues" evidence="2">
    <location>
        <begin position="538"/>
        <end position="548"/>
    </location>
</feature>
<feature type="compositionally biased region" description="Acidic residues" evidence="2">
    <location>
        <begin position="355"/>
        <end position="365"/>
    </location>
</feature>